<dbReference type="GO" id="GO:0005737">
    <property type="term" value="C:cytoplasm"/>
    <property type="evidence" value="ECO:0007669"/>
    <property type="project" value="TreeGrafter"/>
</dbReference>
<evidence type="ECO:0000259" key="13">
    <source>
        <dbReference type="PROSITE" id="PS50880"/>
    </source>
</evidence>
<dbReference type="Gene3D" id="3.90.580.10">
    <property type="entry name" value="Zinc finger, CHC2-type domain"/>
    <property type="match status" value="1"/>
</dbReference>
<dbReference type="InterPro" id="IPR037068">
    <property type="entry name" value="DNA_primase_core_N_sf"/>
</dbReference>
<dbReference type="InterPro" id="IPR006295">
    <property type="entry name" value="DNA_primase_DnaG"/>
</dbReference>
<keyword evidence="5" id="KW-0548">Nucleotidyltransferase</keyword>
<keyword evidence="12" id="KW-0804">Transcription</keyword>
<keyword evidence="2" id="KW-0240">DNA-directed RNA polymerase</keyword>
<keyword evidence="3" id="KW-0639">Primosome</keyword>
<dbReference type="Gene3D" id="3.90.980.10">
    <property type="entry name" value="DNA primase, catalytic core, N-terminal domain"/>
    <property type="match status" value="1"/>
</dbReference>
<dbReference type="Pfam" id="PF13155">
    <property type="entry name" value="Toprim_2"/>
    <property type="match status" value="1"/>
</dbReference>
<dbReference type="PANTHER" id="PTHR30313">
    <property type="entry name" value="DNA PRIMASE"/>
    <property type="match status" value="1"/>
</dbReference>
<dbReference type="Gene3D" id="1.10.860.10">
    <property type="entry name" value="DNAb Helicase, Chain A"/>
    <property type="match status" value="1"/>
</dbReference>
<dbReference type="Pfam" id="PF10410">
    <property type="entry name" value="DnaB_bind"/>
    <property type="match status" value="1"/>
</dbReference>
<evidence type="ECO:0000256" key="9">
    <source>
        <dbReference type="ARBA" id="ARBA00022833"/>
    </source>
</evidence>
<dbReference type="InterPro" id="IPR013173">
    <property type="entry name" value="DNA_primase_DnaG_DnaB-bd_dom"/>
</dbReference>
<protein>
    <recommendedName>
        <fullName evidence="13">Toprim domain-containing protein</fullName>
    </recommendedName>
</protein>
<evidence type="ECO:0000256" key="10">
    <source>
        <dbReference type="ARBA" id="ARBA00022842"/>
    </source>
</evidence>
<dbReference type="GO" id="GO:0006269">
    <property type="term" value="P:DNA replication, synthesis of primer"/>
    <property type="evidence" value="ECO:0007669"/>
    <property type="project" value="UniProtKB-KW"/>
</dbReference>
<dbReference type="AlphaFoldDB" id="A0A381PJD5"/>
<dbReference type="GO" id="GO:0003899">
    <property type="term" value="F:DNA-directed RNA polymerase activity"/>
    <property type="evidence" value="ECO:0007669"/>
    <property type="project" value="InterPro"/>
</dbReference>
<evidence type="ECO:0000313" key="14">
    <source>
        <dbReference type="EMBL" id="SUZ67060.1"/>
    </source>
</evidence>
<keyword evidence="11" id="KW-0238">DNA-binding</keyword>
<keyword evidence="6" id="KW-0235">DNA replication</keyword>
<dbReference type="HAMAP" id="MF_00974">
    <property type="entry name" value="DNA_primase_DnaG"/>
    <property type="match status" value="1"/>
</dbReference>
<dbReference type="SUPFAM" id="SSF117023">
    <property type="entry name" value="DNA primase DnaG, C-terminal domain"/>
    <property type="match status" value="1"/>
</dbReference>
<dbReference type="InterPro" id="IPR013264">
    <property type="entry name" value="DNAG_N"/>
</dbReference>
<dbReference type="SUPFAM" id="SSF57783">
    <property type="entry name" value="Zinc beta-ribbon"/>
    <property type="match status" value="1"/>
</dbReference>
<evidence type="ECO:0000256" key="6">
    <source>
        <dbReference type="ARBA" id="ARBA00022705"/>
    </source>
</evidence>
<dbReference type="InterPro" id="IPR030846">
    <property type="entry name" value="DnaG_bac"/>
</dbReference>
<evidence type="ECO:0000256" key="12">
    <source>
        <dbReference type="ARBA" id="ARBA00023163"/>
    </source>
</evidence>
<dbReference type="PIRSF" id="PIRSF002811">
    <property type="entry name" value="DnaG"/>
    <property type="match status" value="1"/>
</dbReference>
<dbReference type="FunFam" id="3.90.980.10:FF:000001">
    <property type="entry name" value="DNA primase"/>
    <property type="match status" value="1"/>
</dbReference>
<dbReference type="InterPro" id="IPR036977">
    <property type="entry name" value="DNA_primase_Znf_CHC2"/>
</dbReference>
<dbReference type="GO" id="GO:0008270">
    <property type="term" value="F:zinc ion binding"/>
    <property type="evidence" value="ECO:0007669"/>
    <property type="project" value="UniProtKB-KW"/>
</dbReference>
<dbReference type="PANTHER" id="PTHR30313:SF2">
    <property type="entry name" value="DNA PRIMASE"/>
    <property type="match status" value="1"/>
</dbReference>
<gene>
    <name evidence="14" type="ORF">METZ01_LOCUS19914</name>
</gene>
<dbReference type="InterPro" id="IPR050219">
    <property type="entry name" value="DnaG_primase"/>
</dbReference>
<evidence type="ECO:0000256" key="1">
    <source>
        <dbReference type="ARBA" id="ARBA00001947"/>
    </source>
</evidence>
<evidence type="ECO:0000256" key="11">
    <source>
        <dbReference type="ARBA" id="ARBA00023125"/>
    </source>
</evidence>
<dbReference type="EMBL" id="UINC01001001">
    <property type="protein sequence ID" value="SUZ67060.1"/>
    <property type="molecule type" value="Genomic_DNA"/>
</dbReference>
<dbReference type="InterPro" id="IPR006171">
    <property type="entry name" value="TOPRIM_dom"/>
</dbReference>
<sequence length="589" mass="66874">MPGLIPQHFINDLIDRVDITEVLGKHIPLIKAGKGEFKAICPFHDDSNPSLTISPAKGFYHCFSCGAHGTAVGFLMNFEHLGFVEAIESLASNLGIEIPYEKNQQPIKRNNNLFDLLAKIQSHYQEMLKTDKKAIDYLKKRGITGKTAKRFNIGYAPSGWRSVLDKFGRSSAEIKKLLTLGLIIRKDDNNHYDRFRDRIIFPIRDNRGRFIGFGGRVLTQDQPKYLNSPETPIFHKGRELYGLYECQQALRNIERLVVVEGYMDVLSLAQHGIDYAVASMGTATTDDHFNRLFRLTDYIYFCFDGDQAGLDAAWRALENALPHIREGRQIKFVFLPKNDDPDTFIKKNSAAIFEKELDNGKDLSDFLIEKLAKNIDIKSIDGKARLAEKARPLINSIATGIYKELLIEKLAISINISAKKLNKLLLKSTDKSKQNKKRGSSLSTRKISRNFSKTRPSIVRKAITIILNFPQSSQNIDINSITELQLPGVQLLYELIKTSKNEPKITTAGLIERWRDDKEGKHLGKLAAMELPEHEDFNAMEELKNCINQLIVLANRKRIHALIEKEKQALITDKEKTELLDLIKSSVKK</sequence>
<evidence type="ECO:0000256" key="2">
    <source>
        <dbReference type="ARBA" id="ARBA00022478"/>
    </source>
</evidence>
<reference evidence="14" key="1">
    <citation type="submission" date="2018-05" db="EMBL/GenBank/DDBJ databases">
        <authorList>
            <person name="Lanie J.A."/>
            <person name="Ng W.-L."/>
            <person name="Kazmierczak K.M."/>
            <person name="Andrzejewski T.M."/>
            <person name="Davidsen T.M."/>
            <person name="Wayne K.J."/>
            <person name="Tettelin H."/>
            <person name="Glass J.I."/>
            <person name="Rusch D."/>
            <person name="Podicherti R."/>
            <person name="Tsui H.-C.T."/>
            <person name="Winkler M.E."/>
        </authorList>
    </citation>
    <scope>NUCLEOTIDE SEQUENCE</scope>
</reference>
<dbReference type="CDD" id="cd03364">
    <property type="entry name" value="TOPRIM_DnaG_primases"/>
    <property type="match status" value="1"/>
</dbReference>
<dbReference type="GO" id="GO:1990077">
    <property type="term" value="C:primosome complex"/>
    <property type="evidence" value="ECO:0007669"/>
    <property type="project" value="UniProtKB-KW"/>
</dbReference>
<dbReference type="SMART" id="SM00400">
    <property type="entry name" value="ZnF_CHCC"/>
    <property type="match status" value="1"/>
</dbReference>
<evidence type="ECO:0000256" key="4">
    <source>
        <dbReference type="ARBA" id="ARBA00022679"/>
    </source>
</evidence>
<comment type="cofactor">
    <cofactor evidence="1">
        <name>Zn(2+)</name>
        <dbReference type="ChEBI" id="CHEBI:29105"/>
    </cofactor>
</comment>
<organism evidence="14">
    <name type="scientific">marine metagenome</name>
    <dbReference type="NCBI Taxonomy" id="408172"/>
    <lineage>
        <taxon>unclassified sequences</taxon>
        <taxon>metagenomes</taxon>
        <taxon>ecological metagenomes</taxon>
    </lineage>
</organism>
<dbReference type="InterPro" id="IPR016136">
    <property type="entry name" value="DNA_helicase_N/primase_C"/>
</dbReference>
<evidence type="ECO:0000256" key="7">
    <source>
        <dbReference type="ARBA" id="ARBA00022723"/>
    </source>
</evidence>
<evidence type="ECO:0000256" key="3">
    <source>
        <dbReference type="ARBA" id="ARBA00022515"/>
    </source>
</evidence>
<feature type="domain" description="Toprim" evidence="13">
    <location>
        <begin position="254"/>
        <end position="336"/>
    </location>
</feature>
<dbReference type="FunFam" id="3.40.1360.10:FF:000002">
    <property type="entry name" value="DNA primase"/>
    <property type="match status" value="1"/>
</dbReference>
<accession>A0A381PJD5</accession>
<keyword evidence="4" id="KW-0808">Transferase</keyword>
<keyword evidence="7" id="KW-0479">Metal-binding</keyword>
<dbReference type="Pfam" id="PF08275">
    <property type="entry name" value="DNAG_N"/>
    <property type="match status" value="1"/>
</dbReference>
<proteinExistence type="inferred from homology"/>
<dbReference type="GO" id="GO:0003677">
    <property type="term" value="F:DNA binding"/>
    <property type="evidence" value="ECO:0007669"/>
    <property type="project" value="UniProtKB-KW"/>
</dbReference>
<dbReference type="Gene3D" id="1.20.50.20">
    <property type="entry name" value="DnaG, RNA polymerase domain, helical bundle"/>
    <property type="match status" value="1"/>
</dbReference>
<dbReference type="Pfam" id="PF08278">
    <property type="entry name" value="DnaG_DnaB_bind"/>
    <property type="match status" value="1"/>
</dbReference>
<dbReference type="SUPFAM" id="SSF56731">
    <property type="entry name" value="DNA primase core"/>
    <property type="match status" value="1"/>
</dbReference>
<dbReference type="InterPro" id="IPR034151">
    <property type="entry name" value="TOPRIM_DnaG_bac"/>
</dbReference>
<evidence type="ECO:0000256" key="5">
    <source>
        <dbReference type="ARBA" id="ARBA00022695"/>
    </source>
</evidence>
<dbReference type="SMART" id="SM00493">
    <property type="entry name" value="TOPRIM"/>
    <property type="match status" value="1"/>
</dbReference>
<dbReference type="FunFam" id="3.90.580.10:FF:000001">
    <property type="entry name" value="DNA primase"/>
    <property type="match status" value="1"/>
</dbReference>
<dbReference type="GO" id="GO:0000428">
    <property type="term" value="C:DNA-directed RNA polymerase complex"/>
    <property type="evidence" value="ECO:0007669"/>
    <property type="project" value="UniProtKB-KW"/>
</dbReference>
<name>A0A381PJD5_9ZZZZ</name>
<dbReference type="NCBIfam" id="TIGR01391">
    <property type="entry name" value="dnaG"/>
    <property type="match status" value="1"/>
</dbReference>
<dbReference type="InterPro" id="IPR019475">
    <property type="entry name" value="DNA_primase_DnaB-bd"/>
</dbReference>
<keyword evidence="9" id="KW-0862">Zinc</keyword>
<dbReference type="SMART" id="SM00766">
    <property type="entry name" value="DnaG_DnaB_bind"/>
    <property type="match status" value="1"/>
</dbReference>
<dbReference type="InterPro" id="IPR002694">
    <property type="entry name" value="Znf_CHC2"/>
</dbReference>
<dbReference type="Pfam" id="PF01807">
    <property type="entry name" value="Zn_ribbon_DnaG"/>
    <property type="match status" value="1"/>
</dbReference>
<keyword evidence="10" id="KW-0460">Magnesium</keyword>
<dbReference type="Gene3D" id="3.40.1360.10">
    <property type="match status" value="1"/>
</dbReference>
<evidence type="ECO:0000256" key="8">
    <source>
        <dbReference type="ARBA" id="ARBA00022771"/>
    </source>
</evidence>
<dbReference type="PROSITE" id="PS50880">
    <property type="entry name" value="TOPRIM"/>
    <property type="match status" value="1"/>
</dbReference>
<keyword evidence="8" id="KW-0863">Zinc-finger</keyword>